<dbReference type="OrthoDB" id="3751033at2759"/>
<dbReference type="RefSeq" id="XP_002483068.1">
    <property type="nucleotide sequence ID" value="XM_002483023.1"/>
</dbReference>
<dbReference type="OMA" id="GFMITIV"/>
<evidence type="ECO:0008006" key="3">
    <source>
        <dbReference type="Google" id="ProtNLM"/>
    </source>
</evidence>
<dbReference type="eggNOG" id="KOG0017">
    <property type="taxonomic scope" value="Eukaryota"/>
</dbReference>
<dbReference type="InParanoid" id="B8MFW7"/>
<keyword evidence="2" id="KW-1185">Reference proteome</keyword>
<dbReference type="AlphaFoldDB" id="B8MFW7"/>
<sequence length="346" mass="39305">METSMYNPYLLVTKLGAESFSLVGMQTNDTLIIAIEKFARGEEQALQEAGFKAKPKTQLLQDTSLEFNSARIILEQDNVFMRTTDRAQKYIEQRARRAYLASICQPEASYDLAVAAQLQEKDRSEDNYLALNKRLIWQAENPERGLRFIPLDLTKVKIIIFINGSFANNRDLTSQIGFMITIVNEDFTEEGRFIITGNMVHWASSKCKRVTRSVLASEIYGLSTGFNHAITLASTVRMITDRLNMPAIPVVVCTDSYSLYECLVKLGTTKEKRLMIDLMALRQSYKRREIEEIRWIHGDNNPADAFTKANPNGALRDFIDNNKLTIHVEGFVNRTKQDLGVAIDVV</sequence>
<dbReference type="HOGENOM" id="CLU_002055_1_1_1"/>
<evidence type="ECO:0000313" key="1">
    <source>
        <dbReference type="EMBL" id="EED15834.1"/>
    </source>
</evidence>
<protein>
    <recommendedName>
        <fullName evidence="3">Reverse transcriptase Ty1/copia-type domain-containing protein</fullName>
    </recommendedName>
</protein>
<organism evidence="1 2">
    <name type="scientific">Talaromyces stipitatus (strain ATCC 10500 / CBS 375.48 / QM 6759 / NRRL 1006)</name>
    <name type="common">Penicillium stipitatum</name>
    <dbReference type="NCBI Taxonomy" id="441959"/>
    <lineage>
        <taxon>Eukaryota</taxon>
        <taxon>Fungi</taxon>
        <taxon>Dikarya</taxon>
        <taxon>Ascomycota</taxon>
        <taxon>Pezizomycotina</taxon>
        <taxon>Eurotiomycetes</taxon>
        <taxon>Eurotiomycetidae</taxon>
        <taxon>Eurotiales</taxon>
        <taxon>Trichocomaceae</taxon>
        <taxon>Talaromyces</taxon>
        <taxon>Talaromyces sect. Talaromyces</taxon>
    </lineage>
</organism>
<dbReference type="STRING" id="441959.B8MFW7"/>
<name>B8MFW7_TALSN</name>
<dbReference type="GeneID" id="8102752"/>
<gene>
    <name evidence="1" type="ORF">TSTA_009560</name>
</gene>
<proteinExistence type="predicted"/>
<reference evidence="2" key="1">
    <citation type="journal article" date="2015" name="Genome Announc.">
        <title>Genome sequence of the AIDS-associated pathogen Penicillium marneffei (ATCC18224) and its near taxonomic relative Talaromyces stipitatus (ATCC10500).</title>
        <authorList>
            <person name="Nierman W.C."/>
            <person name="Fedorova-Abrams N.D."/>
            <person name="Andrianopoulos A."/>
        </authorList>
    </citation>
    <scope>NUCLEOTIDE SEQUENCE [LARGE SCALE GENOMIC DNA]</scope>
    <source>
        <strain evidence="2">ATCC 10500 / CBS 375.48 / QM 6759 / NRRL 1006</strain>
    </source>
</reference>
<accession>B8MFW7</accession>
<evidence type="ECO:0000313" key="2">
    <source>
        <dbReference type="Proteomes" id="UP000001745"/>
    </source>
</evidence>
<dbReference type="Proteomes" id="UP000001745">
    <property type="component" value="Unassembled WGS sequence"/>
</dbReference>
<dbReference type="PhylomeDB" id="B8MFW7"/>
<dbReference type="VEuPathDB" id="FungiDB:TSTA_009560"/>
<dbReference type="EMBL" id="EQ962656">
    <property type="protein sequence ID" value="EED15834.1"/>
    <property type="molecule type" value="Genomic_DNA"/>
</dbReference>